<sequence length="62" mass="7201">MFDKRRSKGKLGRKISGRVSNKIGLFNGITITFMLNIDKSITNCINSYYNLMDIKIIKRFNI</sequence>
<organism evidence="1 2">
    <name type="scientific">Clostridium hominis</name>
    <dbReference type="NCBI Taxonomy" id="2763036"/>
    <lineage>
        <taxon>Bacteria</taxon>
        <taxon>Bacillati</taxon>
        <taxon>Bacillota</taxon>
        <taxon>Clostridia</taxon>
        <taxon>Eubacteriales</taxon>
        <taxon>Clostridiaceae</taxon>
        <taxon>Clostridium</taxon>
    </lineage>
</organism>
<comment type="caution">
    <text evidence="1">The sequence shown here is derived from an EMBL/GenBank/DDBJ whole genome shotgun (WGS) entry which is preliminary data.</text>
</comment>
<dbReference type="EMBL" id="JACOOO010000024">
    <property type="protein sequence ID" value="MBC5629495.1"/>
    <property type="molecule type" value="Genomic_DNA"/>
</dbReference>
<protein>
    <submittedName>
        <fullName evidence="1">Uncharacterized protein</fullName>
    </submittedName>
</protein>
<evidence type="ECO:0000313" key="2">
    <source>
        <dbReference type="Proteomes" id="UP000596929"/>
    </source>
</evidence>
<evidence type="ECO:0000313" key="1">
    <source>
        <dbReference type="EMBL" id="MBC5629495.1"/>
    </source>
</evidence>
<reference evidence="1 2" key="1">
    <citation type="submission" date="2020-08" db="EMBL/GenBank/DDBJ databases">
        <title>Genome public.</title>
        <authorList>
            <person name="Liu C."/>
            <person name="Sun Q."/>
        </authorList>
    </citation>
    <scope>NUCLEOTIDE SEQUENCE [LARGE SCALE GENOMIC DNA]</scope>
    <source>
        <strain evidence="1 2">NSJ-6</strain>
    </source>
</reference>
<name>A0ABR7DEH7_9CLOT</name>
<keyword evidence="2" id="KW-1185">Reference proteome</keyword>
<gene>
    <name evidence="1" type="ORF">H8S20_11410</name>
</gene>
<dbReference type="RefSeq" id="WP_032118370.1">
    <property type="nucleotide sequence ID" value="NZ_JACOOO010000024.1"/>
</dbReference>
<accession>A0ABR7DEH7</accession>
<proteinExistence type="predicted"/>
<dbReference type="Proteomes" id="UP000596929">
    <property type="component" value="Unassembled WGS sequence"/>
</dbReference>